<name>A0ACC0L167_CHOFU</name>
<evidence type="ECO:0000313" key="1">
    <source>
        <dbReference type="EMBL" id="KAI8442096.1"/>
    </source>
</evidence>
<gene>
    <name evidence="1" type="ORF">MSG28_005727</name>
</gene>
<accession>A0ACC0L167</accession>
<proteinExistence type="predicted"/>
<reference evidence="1 2" key="1">
    <citation type="journal article" date="2022" name="Genome Biol. Evol.">
        <title>The Spruce Budworm Genome: Reconstructing the Evolutionary History of Antifreeze Proteins.</title>
        <authorList>
            <person name="Beliveau C."/>
            <person name="Gagne P."/>
            <person name="Picq S."/>
            <person name="Vernygora O."/>
            <person name="Keeling C.I."/>
            <person name="Pinkney K."/>
            <person name="Doucet D."/>
            <person name="Wen F."/>
            <person name="Johnston J.S."/>
            <person name="Maaroufi H."/>
            <person name="Boyle B."/>
            <person name="Laroche J."/>
            <person name="Dewar K."/>
            <person name="Juretic N."/>
            <person name="Blackburn G."/>
            <person name="Nisole A."/>
            <person name="Brunet B."/>
            <person name="Brandao M."/>
            <person name="Lumley L."/>
            <person name="Duan J."/>
            <person name="Quan G."/>
            <person name="Lucarotti C.J."/>
            <person name="Roe A.D."/>
            <person name="Sperling F.A.H."/>
            <person name="Levesque R.C."/>
            <person name="Cusson M."/>
        </authorList>
    </citation>
    <scope>NUCLEOTIDE SEQUENCE [LARGE SCALE GENOMIC DNA]</scope>
    <source>
        <strain evidence="1">Glfc:IPQL:Cfum</strain>
    </source>
</reference>
<protein>
    <submittedName>
        <fullName evidence="1">Uncharacterized protein</fullName>
    </submittedName>
</protein>
<evidence type="ECO:0000313" key="2">
    <source>
        <dbReference type="Proteomes" id="UP001064048"/>
    </source>
</evidence>
<organism evidence="1 2">
    <name type="scientific">Choristoneura fumiferana</name>
    <name type="common">Spruce budworm moth</name>
    <name type="synonym">Archips fumiferana</name>
    <dbReference type="NCBI Taxonomy" id="7141"/>
    <lineage>
        <taxon>Eukaryota</taxon>
        <taxon>Metazoa</taxon>
        <taxon>Ecdysozoa</taxon>
        <taxon>Arthropoda</taxon>
        <taxon>Hexapoda</taxon>
        <taxon>Insecta</taxon>
        <taxon>Pterygota</taxon>
        <taxon>Neoptera</taxon>
        <taxon>Endopterygota</taxon>
        <taxon>Lepidoptera</taxon>
        <taxon>Glossata</taxon>
        <taxon>Ditrysia</taxon>
        <taxon>Tortricoidea</taxon>
        <taxon>Tortricidae</taxon>
        <taxon>Tortricinae</taxon>
        <taxon>Choristoneura</taxon>
    </lineage>
</organism>
<comment type="caution">
    <text evidence="1">The sequence shown here is derived from an EMBL/GenBank/DDBJ whole genome shotgun (WGS) entry which is preliminary data.</text>
</comment>
<dbReference type="EMBL" id="CM046109">
    <property type="protein sequence ID" value="KAI8442096.1"/>
    <property type="molecule type" value="Genomic_DNA"/>
</dbReference>
<keyword evidence="2" id="KW-1185">Reference proteome</keyword>
<dbReference type="Proteomes" id="UP001064048">
    <property type="component" value="Chromosome 9"/>
</dbReference>
<sequence>MELGFLQTKHPWYSHDICVGMTRMTGLALPGMVKRGKGVIINIGSASSIIPSPLLTVYAASKAYVDKFTEGLDMEYRKKGIICQCVMPGFVCTTMSGIRRSTFFAPTAEAFVKSAISLVGTVSRTTGYLPHAIFTNTISFIYDVSGSFGVWLVTRSMENTQKEFKVSTKIIQADFCEGEEIYATIAKEITDLEIGTLVNNVGISYSYPEYFLDANVASVTRMTGLALPGMVKRGKGVIINIGSASSIIPSPLLTVYAASKAYVDKFTEGLDMEYRKKGIICQCVMPGFVCTTMSGIRRSTFFAPTAEAFVKSAISLVGTVSRTTGYLPHAIFTNTISFIYDVSGSFGVWLVTRSMENTRNRSLK</sequence>
<feature type="non-terminal residue" evidence="1">
    <location>
        <position position="364"/>
    </location>
</feature>